<proteinExistence type="predicted"/>
<keyword evidence="1" id="KW-0732">Signal</keyword>
<evidence type="ECO:0000313" key="3">
    <source>
        <dbReference type="Proteomes" id="UP001197114"/>
    </source>
</evidence>
<evidence type="ECO:0000256" key="1">
    <source>
        <dbReference type="SAM" id="SignalP"/>
    </source>
</evidence>
<feature type="chain" id="PRO_5046268475" evidence="1">
    <location>
        <begin position="31"/>
        <end position="373"/>
    </location>
</feature>
<gene>
    <name evidence="2" type="ORF">GKQ77_13065</name>
</gene>
<dbReference type="EMBL" id="WMBF01000110">
    <property type="protein sequence ID" value="MBW5422483.1"/>
    <property type="molecule type" value="Genomic_DNA"/>
</dbReference>
<reference evidence="2 3" key="1">
    <citation type="submission" date="2019-11" db="EMBL/GenBank/DDBJ databases">
        <authorList>
            <person name="Ay H."/>
        </authorList>
    </citation>
    <scope>NUCLEOTIDE SEQUENCE [LARGE SCALE GENOMIC DNA]</scope>
    <source>
        <strain evidence="2 3">BG9H</strain>
    </source>
</reference>
<protein>
    <submittedName>
        <fullName evidence="2">Uncharacterized protein</fullName>
    </submittedName>
</protein>
<feature type="signal peptide" evidence="1">
    <location>
        <begin position="1"/>
        <end position="30"/>
    </location>
</feature>
<evidence type="ECO:0000313" key="2">
    <source>
        <dbReference type="EMBL" id="MBW5422483.1"/>
    </source>
</evidence>
<accession>A0ABS6YM48</accession>
<name>A0ABS6YM48_9ACTN</name>
<dbReference type="Proteomes" id="UP001197114">
    <property type="component" value="Unassembled WGS sequence"/>
</dbReference>
<comment type="caution">
    <text evidence="2">The sequence shown here is derived from an EMBL/GenBank/DDBJ whole genome shotgun (WGS) entry which is preliminary data.</text>
</comment>
<sequence length="373" mass="38914">MRRTNGLARVLLPSVLVAGMLGTVTPAATASAGPKPAEPAACTWKPAILPMPAGALAGEVDAADGSGGYAGTISYGANSAKGGRAVLWKNGRFTDYGNLADPAYRKWVTVVGVNRSGTVVGSVDREGDGFPSAVRSSNGRIKRLPELPGAFASTAEGVNDRGDIIGAMTDTEDVAKWYPVIWPADKPGTVQKLTGLPDASVVATGIDEDGTVLVDVEHEVGEELYLWKGGTARKLAAPDNAQAYIPRGIANGRVIAEVTSVGNVTRSVLWDRDGQPRAVERGADIRDINRDGQLVGRTDDPSRQEFGVWQGTALAATLHRTDESGLELTVSSDDGTIAGRSWRIPGGHDEPTVWTCSGVLSTGQDTDGGTAQE</sequence>
<organism evidence="2 3">
    <name type="scientific">Streptomyces anatolicus</name>
    <dbReference type="NCBI Taxonomy" id="2675858"/>
    <lineage>
        <taxon>Bacteria</taxon>
        <taxon>Bacillati</taxon>
        <taxon>Actinomycetota</taxon>
        <taxon>Actinomycetes</taxon>
        <taxon>Kitasatosporales</taxon>
        <taxon>Streptomycetaceae</taxon>
        <taxon>Streptomyces</taxon>
    </lineage>
</organism>
<dbReference type="RefSeq" id="WP_219688889.1">
    <property type="nucleotide sequence ID" value="NZ_WMBF01000110.1"/>
</dbReference>
<keyword evidence="3" id="KW-1185">Reference proteome</keyword>